<name>A0A0S3EVA3_9SPHN</name>
<dbReference type="InterPro" id="IPR012910">
    <property type="entry name" value="Plug_dom"/>
</dbReference>
<dbReference type="InterPro" id="IPR036942">
    <property type="entry name" value="Beta-barrel_TonB_sf"/>
</dbReference>
<feature type="domain" description="TonB-dependent receptor-like beta-barrel" evidence="14">
    <location>
        <begin position="312"/>
        <end position="753"/>
    </location>
</feature>
<feature type="chain" id="PRO_5006611721" description="TonB-dependent receptor" evidence="13">
    <location>
        <begin position="23"/>
        <end position="790"/>
    </location>
</feature>
<keyword evidence="7" id="KW-0406">Ion transport</keyword>
<dbReference type="Gene3D" id="2.40.170.20">
    <property type="entry name" value="TonB-dependent receptor, beta-barrel domain"/>
    <property type="match status" value="1"/>
</dbReference>
<keyword evidence="10 11" id="KW-0998">Cell outer membrane</keyword>
<dbReference type="InterPro" id="IPR000531">
    <property type="entry name" value="Beta-barrel_TonB"/>
</dbReference>
<evidence type="ECO:0000256" key="5">
    <source>
        <dbReference type="ARBA" id="ARBA00022692"/>
    </source>
</evidence>
<protein>
    <recommendedName>
        <fullName evidence="18">TonB-dependent receptor</fullName>
    </recommendedName>
</protein>
<evidence type="ECO:0000259" key="14">
    <source>
        <dbReference type="Pfam" id="PF00593"/>
    </source>
</evidence>
<keyword evidence="17" id="KW-1185">Reference proteome</keyword>
<evidence type="ECO:0000256" key="7">
    <source>
        <dbReference type="ARBA" id="ARBA00023065"/>
    </source>
</evidence>
<evidence type="ECO:0000256" key="12">
    <source>
        <dbReference type="RuleBase" id="RU003357"/>
    </source>
</evidence>
<dbReference type="OrthoDB" id="7455607at2"/>
<dbReference type="PANTHER" id="PTHR32552:SF81">
    <property type="entry name" value="TONB-DEPENDENT OUTER MEMBRANE RECEPTOR"/>
    <property type="match status" value="1"/>
</dbReference>
<dbReference type="PANTHER" id="PTHR32552">
    <property type="entry name" value="FERRICHROME IRON RECEPTOR-RELATED"/>
    <property type="match status" value="1"/>
</dbReference>
<keyword evidence="2 11" id="KW-0813">Transport</keyword>
<keyword evidence="6" id="KW-0408">Iron</keyword>
<dbReference type="AlphaFoldDB" id="A0A0S3EVA3"/>
<dbReference type="PROSITE" id="PS52016">
    <property type="entry name" value="TONB_DEPENDENT_REC_3"/>
    <property type="match status" value="1"/>
</dbReference>
<dbReference type="SUPFAM" id="SSF56935">
    <property type="entry name" value="Porins"/>
    <property type="match status" value="1"/>
</dbReference>
<dbReference type="KEGG" id="sbd:ATN00_02525"/>
<keyword evidence="5 11" id="KW-0812">Transmembrane</keyword>
<evidence type="ECO:0008006" key="18">
    <source>
        <dbReference type="Google" id="ProtNLM"/>
    </source>
</evidence>
<keyword evidence="8 12" id="KW-0798">TonB box</keyword>
<proteinExistence type="inferred from homology"/>
<organism evidence="16 17">
    <name type="scientific">Sphingobium baderi</name>
    <dbReference type="NCBI Taxonomy" id="1332080"/>
    <lineage>
        <taxon>Bacteria</taxon>
        <taxon>Pseudomonadati</taxon>
        <taxon>Pseudomonadota</taxon>
        <taxon>Alphaproteobacteria</taxon>
        <taxon>Sphingomonadales</taxon>
        <taxon>Sphingomonadaceae</taxon>
        <taxon>Sphingobium</taxon>
    </lineage>
</organism>
<dbReference type="Proteomes" id="UP000056968">
    <property type="component" value="Chromosome"/>
</dbReference>
<reference evidence="16 17" key="1">
    <citation type="submission" date="2015-11" db="EMBL/GenBank/DDBJ databases">
        <title>A Two-component Flavoprotein Monooxygenase System MeaXY Responsible for para-Hydroxylation of 2-Methyl-6-ethylaniline and 2,6-Diethylaniline in Sphingobium baderi DE-13.</title>
        <authorList>
            <person name="Cheng M."/>
            <person name="Meng Q."/>
            <person name="Yang Y."/>
            <person name="Chu C."/>
            <person name="Yan X."/>
            <person name="He J."/>
            <person name="Li S."/>
        </authorList>
    </citation>
    <scope>NUCLEOTIDE SEQUENCE [LARGE SCALE GENOMIC DNA]</scope>
    <source>
        <strain evidence="16 17">DE-13</strain>
    </source>
</reference>
<sequence>MKTMNLLCGAAAAALVVTPAWAQNTAPATRTGDATSASTSTGVEDIIVTARRTDESLQTTPVAVTALGGESLARQQVMGVSDLQGRAPNLSIGVGGTSAPTQAQLAIRGEAQNSPGTNSDPAVGVYVDGVYIARPIAANVDVLDVNRVEILRGPQGTLFGRNTIGGALSVTTNKPSDKFEGLLRLGVGNYSQRLVEGVLNVPLSNELAVRGVFRFQKHDGYGSYPRLDDRPAGDVKGDYYGRAAIRWSPDAVPLTLIISGDYSHYRDSGQQQTLLGFNSGFELAPGFTIGDALGMVGINPADYVTTKENFRQYFGYANTGKPEFDEPYDIGSAKGLSANLDVDFGDIHMKSITAYRQSLIRDAQDISGIPANLVAFDGRFAQKQFSQETNFSTTLGKLDLIGGLYYFIERGREINHSQSFGFLNPAGPAAQVVTTGTDGNVRNSSTALYAQANYHLTDKLRVTAGFRYTWDGRKVVIHSLADRDDPESCTVIRDVPGGPCNQTRNRSFHYPAWTFGLDYQASENLFIYAKTSGASMAGGWNIRDTISPAFDPENVRDVEAGFKMDLFDRKLRTNTAIFYSWQQKVQRIVNAFDPVFNSITQYVQNAGSARTYGLEVEATLVPWKGMELSGTGAYLHANYTSFFGTQLVNGVPVIVDRTDETVPQSPKYTFSASATQTLDIPIGTVTLHADYAYVASRAFYQDTASPLQPADVQLVYQQANKFGTVPAYGLINGKVALRLNRPDVEIALWGRNLGSKRYLNVVSTFYTSFGPAMGFPGAPRTYGATATFHW</sequence>
<accession>A0A0S3EVA3</accession>
<evidence type="ECO:0000256" key="4">
    <source>
        <dbReference type="ARBA" id="ARBA00022496"/>
    </source>
</evidence>
<evidence type="ECO:0000256" key="6">
    <source>
        <dbReference type="ARBA" id="ARBA00023004"/>
    </source>
</evidence>
<feature type="domain" description="TonB-dependent receptor plug" evidence="15">
    <location>
        <begin position="57"/>
        <end position="167"/>
    </location>
</feature>
<feature type="signal peptide" evidence="13">
    <location>
        <begin position="1"/>
        <end position="22"/>
    </location>
</feature>
<evidence type="ECO:0000256" key="11">
    <source>
        <dbReference type="PROSITE-ProRule" id="PRU01360"/>
    </source>
</evidence>
<comment type="subcellular location">
    <subcellularLocation>
        <location evidence="1 11">Cell outer membrane</location>
        <topology evidence="1 11">Multi-pass membrane protein</topology>
    </subcellularLocation>
</comment>
<dbReference type="GO" id="GO:0006826">
    <property type="term" value="P:iron ion transport"/>
    <property type="evidence" value="ECO:0007669"/>
    <property type="project" value="UniProtKB-KW"/>
</dbReference>
<comment type="similarity">
    <text evidence="11 12">Belongs to the TonB-dependent receptor family.</text>
</comment>
<evidence type="ECO:0000256" key="3">
    <source>
        <dbReference type="ARBA" id="ARBA00022452"/>
    </source>
</evidence>
<keyword evidence="9 11" id="KW-0472">Membrane</keyword>
<dbReference type="GO" id="GO:0009279">
    <property type="term" value="C:cell outer membrane"/>
    <property type="evidence" value="ECO:0007669"/>
    <property type="project" value="UniProtKB-SubCell"/>
</dbReference>
<dbReference type="RefSeq" id="WP_062061721.1">
    <property type="nucleotide sequence ID" value="NZ_CP013264.1"/>
</dbReference>
<evidence type="ECO:0000256" key="8">
    <source>
        <dbReference type="ARBA" id="ARBA00023077"/>
    </source>
</evidence>
<evidence type="ECO:0000256" key="10">
    <source>
        <dbReference type="ARBA" id="ARBA00023237"/>
    </source>
</evidence>
<evidence type="ECO:0000313" key="16">
    <source>
        <dbReference type="EMBL" id="ALR19348.1"/>
    </source>
</evidence>
<evidence type="ECO:0000256" key="2">
    <source>
        <dbReference type="ARBA" id="ARBA00022448"/>
    </source>
</evidence>
<dbReference type="InterPro" id="IPR039426">
    <property type="entry name" value="TonB-dep_rcpt-like"/>
</dbReference>
<gene>
    <name evidence="16" type="ORF">ATN00_02525</name>
</gene>
<dbReference type="STRING" id="1332080.ATN00_02525"/>
<keyword evidence="3 11" id="KW-1134">Transmembrane beta strand</keyword>
<dbReference type="Pfam" id="PF07715">
    <property type="entry name" value="Plug"/>
    <property type="match status" value="1"/>
</dbReference>
<dbReference type="Pfam" id="PF00593">
    <property type="entry name" value="TonB_dep_Rec_b-barrel"/>
    <property type="match status" value="1"/>
</dbReference>
<evidence type="ECO:0000256" key="13">
    <source>
        <dbReference type="SAM" id="SignalP"/>
    </source>
</evidence>
<evidence type="ECO:0000259" key="15">
    <source>
        <dbReference type="Pfam" id="PF07715"/>
    </source>
</evidence>
<evidence type="ECO:0000313" key="17">
    <source>
        <dbReference type="Proteomes" id="UP000056968"/>
    </source>
</evidence>
<keyword evidence="13" id="KW-0732">Signal</keyword>
<evidence type="ECO:0000256" key="1">
    <source>
        <dbReference type="ARBA" id="ARBA00004571"/>
    </source>
</evidence>
<evidence type="ECO:0000256" key="9">
    <source>
        <dbReference type="ARBA" id="ARBA00023136"/>
    </source>
</evidence>
<keyword evidence="4" id="KW-0410">Iron transport</keyword>
<dbReference type="EMBL" id="CP013264">
    <property type="protein sequence ID" value="ALR19348.1"/>
    <property type="molecule type" value="Genomic_DNA"/>
</dbReference>